<dbReference type="InterPro" id="IPR013520">
    <property type="entry name" value="Ribonucl_H"/>
</dbReference>
<keyword evidence="2" id="KW-0378">Hydrolase</keyword>
<dbReference type="EMBL" id="MHKD01000044">
    <property type="protein sequence ID" value="OGY81393.1"/>
    <property type="molecule type" value="Genomic_DNA"/>
</dbReference>
<dbReference type="Proteomes" id="UP000176952">
    <property type="component" value="Unassembled WGS sequence"/>
</dbReference>
<evidence type="ECO:0000259" key="4">
    <source>
        <dbReference type="SMART" id="SM00479"/>
    </source>
</evidence>
<evidence type="ECO:0000256" key="2">
    <source>
        <dbReference type="ARBA" id="ARBA00022801"/>
    </source>
</evidence>
<dbReference type="GO" id="GO:0005829">
    <property type="term" value="C:cytosol"/>
    <property type="evidence" value="ECO:0007669"/>
    <property type="project" value="TreeGrafter"/>
</dbReference>
<evidence type="ECO:0000256" key="3">
    <source>
        <dbReference type="ARBA" id="ARBA00022839"/>
    </source>
</evidence>
<dbReference type="GO" id="GO:0003676">
    <property type="term" value="F:nucleic acid binding"/>
    <property type="evidence" value="ECO:0007669"/>
    <property type="project" value="InterPro"/>
</dbReference>
<proteinExistence type="predicted"/>
<protein>
    <recommendedName>
        <fullName evidence="4">Exonuclease domain-containing protein</fullName>
    </recommendedName>
</protein>
<feature type="domain" description="Exonuclease" evidence="4">
    <location>
        <begin position="13"/>
        <end position="187"/>
    </location>
</feature>
<dbReference type="AlphaFoldDB" id="A0A1G2AWV4"/>
<dbReference type="Gene3D" id="3.30.420.10">
    <property type="entry name" value="Ribonuclease H-like superfamily/Ribonuclease H"/>
    <property type="match status" value="1"/>
</dbReference>
<evidence type="ECO:0000256" key="1">
    <source>
        <dbReference type="ARBA" id="ARBA00022722"/>
    </source>
</evidence>
<dbReference type="InterPro" id="IPR036397">
    <property type="entry name" value="RNaseH_sf"/>
</dbReference>
<keyword evidence="1" id="KW-0540">Nuclease</keyword>
<reference evidence="5 6" key="1">
    <citation type="journal article" date="2016" name="Nat. Commun.">
        <title>Thousands of microbial genomes shed light on interconnected biogeochemical processes in an aquifer system.</title>
        <authorList>
            <person name="Anantharaman K."/>
            <person name="Brown C.T."/>
            <person name="Hug L.A."/>
            <person name="Sharon I."/>
            <person name="Castelle C.J."/>
            <person name="Probst A.J."/>
            <person name="Thomas B.C."/>
            <person name="Singh A."/>
            <person name="Wilkins M.J."/>
            <person name="Karaoz U."/>
            <person name="Brodie E.L."/>
            <person name="Williams K.H."/>
            <person name="Hubbard S.S."/>
            <person name="Banfield J.F."/>
        </authorList>
    </citation>
    <scope>NUCLEOTIDE SEQUENCE [LARGE SCALE GENOMIC DNA]</scope>
</reference>
<dbReference type="SUPFAM" id="SSF53098">
    <property type="entry name" value="Ribonuclease H-like"/>
    <property type="match status" value="1"/>
</dbReference>
<evidence type="ECO:0000313" key="5">
    <source>
        <dbReference type="EMBL" id="OGY81393.1"/>
    </source>
</evidence>
<dbReference type="InterPro" id="IPR012337">
    <property type="entry name" value="RNaseH-like_sf"/>
</dbReference>
<sequence>MRNIDLKNMHEHYLAFIDLETTGLVPAMHEIIEIGYLIVDQADLRVVKQHVIQVKPVHVKTADPEALRVIHYEKRDWSAAVDLAAAMKRFSRDVEGCIMVGQNITVDWAFIRAALSQLEMPDPMHYHRLDIMSMAFALLHDDGFFKKFSLHELTEFFSLKIKNVHTAADDIQATFEVYKKLLTYRRKLR</sequence>
<dbReference type="GO" id="GO:0008408">
    <property type="term" value="F:3'-5' exonuclease activity"/>
    <property type="evidence" value="ECO:0007669"/>
    <property type="project" value="TreeGrafter"/>
</dbReference>
<comment type="caution">
    <text evidence="5">The sequence shown here is derived from an EMBL/GenBank/DDBJ whole genome shotgun (WGS) entry which is preliminary data.</text>
</comment>
<dbReference type="Pfam" id="PF00929">
    <property type="entry name" value="RNase_T"/>
    <property type="match status" value="1"/>
</dbReference>
<dbReference type="STRING" id="1798542.A3F54_01940"/>
<gene>
    <name evidence="5" type="ORF">A3F54_01940</name>
</gene>
<name>A0A1G2AWV4_9BACT</name>
<organism evidence="5 6">
    <name type="scientific">Candidatus Kerfeldbacteria bacterium RIFCSPHIGHO2_12_FULL_48_17</name>
    <dbReference type="NCBI Taxonomy" id="1798542"/>
    <lineage>
        <taxon>Bacteria</taxon>
        <taxon>Candidatus Kerfeldiibacteriota</taxon>
    </lineage>
</organism>
<keyword evidence="3" id="KW-0269">Exonuclease</keyword>
<dbReference type="SMART" id="SM00479">
    <property type="entry name" value="EXOIII"/>
    <property type="match status" value="1"/>
</dbReference>
<accession>A0A1G2AWV4</accession>
<dbReference type="PANTHER" id="PTHR30231:SF4">
    <property type="entry name" value="PROTEIN NEN2"/>
    <property type="match status" value="1"/>
</dbReference>
<dbReference type="PANTHER" id="PTHR30231">
    <property type="entry name" value="DNA POLYMERASE III SUBUNIT EPSILON"/>
    <property type="match status" value="1"/>
</dbReference>
<evidence type="ECO:0000313" key="6">
    <source>
        <dbReference type="Proteomes" id="UP000176952"/>
    </source>
</evidence>
<dbReference type="CDD" id="cd06127">
    <property type="entry name" value="DEDDh"/>
    <property type="match status" value="1"/>
</dbReference>